<keyword evidence="2" id="KW-0472">Membrane</keyword>
<reference evidence="4" key="1">
    <citation type="journal article" date="2015" name="Genome Announc.">
        <title>Draft whole-genome sequence of the biocontrol agent Trichoderma harzianum T6776.</title>
        <authorList>
            <person name="Baroncelli R."/>
            <person name="Piaggeschi G."/>
            <person name="Fiorini L."/>
            <person name="Bertolini E."/>
            <person name="Zapparata A."/>
            <person name="Pe M.E."/>
            <person name="Sarrocco S."/>
            <person name="Vannacci G."/>
        </authorList>
    </citation>
    <scope>NUCLEOTIDE SEQUENCE [LARGE SCALE GENOMIC DNA]</scope>
    <source>
        <strain evidence="4">T6776</strain>
    </source>
</reference>
<dbReference type="Proteomes" id="UP000034112">
    <property type="component" value="Unassembled WGS sequence"/>
</dbReference>
<evidence type="ECO:0000256" key="2">
    <source>
        <dbReference type="SAM" id="Phobius"/>
    </source>
</evidence>
<feature type="transmembrane region" description="Helical" evidence="2">
    <location>
        <begin position="68"/>
        <end position="88"/>
    </location>
</feature>
<dbReference type="OrthoDB" id="3597048at2759"/>
<protein>
    <submittedName>
        <fullName evidence="3">Uncharacterized protein</fullName>
    </submittedName>
</protein>
<feature type="transmembrane region" description="Helical" evidence="2">
    <location>
        <begin position="7"/>
        <end position="32"/>
    </location>
</feature>
<feature type="transmembrane region" description="Helical" evidence="2">
    <location>
        <begin position="100"/>
        <end position="125"/>
    </location>
</feature>
<dbReference type="OMA" id="ISSMVGW"/>
<organism evidence="3 4">
    <name type="scientific">Trichoderma harzianum</name>
    <name type="common">Hypocrea lixii</name>
    <dbReference type="NCBI Taxonomy" id="5544"/>
    <lineage>
        <taxon>Eukaryota</taxon>
        <taxon>Fungi</taxon>
        <taxon>Dikarya</taxon>
        <taxon>Ascomycota</taxon>
        <taxon>Pezizomycotina</taxon>
        <taxon>Sordariomycetes</taxon>
        <taxon>Hypocreomycetidae</taxon>
        <taxon>Hypocreales</taxon>
        <taxon>Hypocreaceae</taxon>
        <taxon>Trichoderma</taxon>
    </lineage>
</organism>
<feature type="transmembrane region" description="Helical" evidence="2">
    <location>
        <begin position="191"/>
        <end position="210"/>
    </location>
</feature>
<feature type="region of interest" description="Disordered" evidence="1">
    <location>
        <begin position="220"/>
        <end position="240"/>
    </location>
</feature>
<name>A0A0F9XMY2_TRIHA</name>
<accession>A0A0F9XMY2</accession>
<keyword evidence="2" id="KW-0812">Transmembrane</keyword>
<gene>
    <name evidence="3" type="ORF">THAR02_06255</name>
</gene>
<dbReference type="AlphaFoldDB" id="A0A0F9XMY2"/>
<evidence type="ECO:0000256" key="1">
    <source>
        <dbReference type="SAM" id="MobiDB-lite"/>
    </source>
</evidence>
<dbReference type="EMBL" id="JOKZ01000186">
    <property type="protein sequence ID" value="KKP01618.1"/>
    <property type="molecule type" value="Genomic_DNA"/>
</dbReference>
<evidence type="ECO:0000313" key="3">
    <source>
        <dbReference type="EMBL" id="KKP01618.1"/>
    </source>
</evidence>
<keyword evidence="2" id="KW-1133">Transmembrane helix</keyword>
<proteinExistence type="predicted"/>
<evidence type="ECO:0000313" key="4">
    <source>
        <dbReference type="Proteomes" id="UP000034112"/>
    </source>
</evidence>
<sequence length="240" mass="26223">MALFTYLVVALGVLLIDAVLELAFITSMVAWLHNTASGTFAVNFNGSTFDLYGIPKHFLVDQGHSSNGAAGTAIVLICIGGSLVLFLRSQPNIIGAKATSFFYGAWLVILVLGLMLTIGSLGYVFSVTNAHKGQTIDLDAASKTGNHKYALDTWTPQNWFPAMLKLDLADESQRNDIANHLRIMRGWQYNLIPLFLVQLTTTVLAILEFLERRKTRPSAGEYDSVKRTSGEQKIVATATP</sequence>
<comment type="caution">
    <text evidence="3">The sequence shown here is derived from an EMBL/GenBank/DDBJ whole genome shotgun (WGS) entry which is preliminary data.</text>
</comment>